<dbReference type="PROSITE" id="PS50102">
    <property type="entry name" value="RRM"/>
    <property type="match status" value="2"/>
</dbReference>
<evidence type="ECO:0000313" key="5">
    <source>
        <dbReference type="EMBL" id="KAI7794424.1"/>
    </source>
</evidence>
<dbReference type="InterPro" id="IPR035979">
    <property type="entry name" value="RBD_domain_sf"/>
</dbReference>
<keyword evidence="6" id="KW-1185">Reference proteome</keyword>
<feature type="compositionally biased region" description="Gly residues" evidence="3">
    <location>
        <begin position="192"/>
        <end position="207"/>
    </location>
</feature>
<dbReference type="PANTHER" id="PTHR48026:SF2">
    <property type="entry name" value="HETEROGENEOUS NUCLEAR RIBONUCLEOPROTEIN A1-RELATED"/>
    <property type="match status" value="1"/>
</dbReference>
<dbReference type="GO" id="GO:0003730">
    <property type="term" value="F:mRNA 3'-UTR binding"/>
    <property type="evidence" value="ECO:0007669"/>
    <property type="project" value="TreeGrafter"/>
</dbReference>
<keyword evidence="1 2" id="KW-0694">RNA-binding</keyword>
<comment type="caution">
    <text evidence="5">The sequence shown here is derived from an EMBL/GenBank/DDBJ whole genome shotgun (WGS) entry which is preliminary data.</text>
</comment>
<dbReference type="Pfam" id="PF00076">
    <property type="entry name" value="RRM_1"/>
    <property type="match status" value="2"/>
</dbReference>
<feature type="non-terminal residue" evidence="5">
    <location>
        <position position="397"/>
    </location>
</feature>
<feature type="region of interest" description="Disordered" evidence="3">
    <location>
        <begin position="342"/>
        <end position="397"/>
    </location>
</feature>
<feature type="region of interest" description="Disordered" evidence="3">
    <location>
        <begin position="186"/>
        <end position="207"/>
    </location>
</feature>
<dbReference type="SMART" id="SM00360">
    <property type="entry name" value="RRM"/>
    <property type="match status" value="2"/>
</dbReference>
<dbReference type="FunFam" id="3.30.70.330:FF:000048">
    <property type="entry name" value="Heterogeneous nuclear ribonucleoprotein a1 isoform"/>
    <property type="match status" value="1"/>
</dbReference>
<evidence type="ECO:0000256" key="1">
    <source>
        <dbReference type="ARBA" id="ARBA00022884"/>
    </source>
</evidence>
<dbReference type="CDD" id="cd12578">
    <property type="entry name" value="RRM1_hnRNPA_like"/>
    <property type="match status" value="1"/>
</dbReference>
<dbReference type="FunFam" id="3.30.70.330:FF:000158">
    <property type="entry name" value="heterogeneous nuclear ribonucleoprotein A3 isoform X1"/>
    <property type="match status" value="1"/>
</dbReference>
<evidence type="ECO:0000313" key="6">
    <source>
        <dbReference type="Proteomes" id="UP001059041"/>
    </source>
</evidence>
<proteinExistence type="predicted"/>
<dbReference type="Proteomes" id="UP001059041">
    <property type="component" value="Linkage Group LG21"/>
</dbReference>
<name>A0A9W7TE43_TRIRA</name>
<protein>
    <submittedName>
        <fullName evidence="5">Heterogeneous nuclear ribonucleoprotein A1b</fullName>
    </submittedName>
</protein>
<sequence length="397" mass="39662">QGPPREPEQLRKLFIGGLSFETTDDSLRAHFEQWGTLTDCVVMKDPNTKRSRGFGFVTYSGVTEVDDAMNARPHKVDGRLVEPKRAVSREDSNKPFAHTTVKKIFVGGIKDDTEENHLRDYFTEFGKIEAVEIMVDHKTGNKRGFAFVTFDDHDSVDRIVIQKYHTVNGHNCEVRKALSKQEMQNTGMNMRGRGGGGGSGGGGGGGGGSGGGGGGNFNRYGNGGYNNDCDGGGGGRDGYFGGRGGRGGGGGGYGGGDCYNNGFGGGYGGGGSGGPGGYGGNRGYGGGGGGGQGYGNQGGGYGGGGGSGYNDYNNGNGNFGGGNFGGGGGGGGGSNYSDFGNYNNQQSNYGPMKGSFGGGGGGSSSGGGGRSSGPYGGGYGGGGSGGGYGGGSGGRRF</sequence>
<dbReference type="GO" id="GO:0000398">
    <property type="term" value="P:mRNA splicing, via spliceosome"/>
    <property type="evidence" value="ECO:0007669"/>
    <property type="project" value="TreeGrafter"/>
</dbReference>
<accession>A0A9W7TE43</accession>
<evidence type="ECO:0000256" key="3">
    <source>
        <dbReference type="SAM" id="MobiDB-lite"/>
    </source>
</evidence>
<dbReference type="GO" id="GO:0071013">
    <property type="term" value="C:catalytic step 2 spliceosome"/>
    <property type="evidence" value="ECO:0007669"/>
    <property type="project" value="TreeGrafter"/>
</dbReference>
<dbReference type="SUPFAM" id="SSF54928">
    <property type="entry name" value="RNA-binding domain, RBD"/>
    <property type="match status" value="2"/>
</dbReference>
<evidence type="ECO:0000259" key="4">
    <source>
        <dbReference type="PROSITE" id="PS50102"/>
    </source>
</evidence>
<feature type="domain" description="RRM" evidence="4">
    <location>
        <begin position="11"/>
        <end position="94"/>
    </location>
</feature>
<evidence type="ECO:0000256" key="2">
    <source>
        <dbReference type="PROSITE-ProRule" id="PRU00176"/>
    </source>
</evidence>
<dbReference type="PANTHER" id="PTHR48026">
    <property type="entry name" value="HOMOLOGOUS TO DROSOPHILA SQD (SQUID) PROTEIN"/>
    <property type="match status" value="1"/>
</dbReference>
<dbReference type="AlphaFoldDB" id="A0A9W7TE43"/>
<organism evidence="5 6">
    <name type="scientific">Triplophysa rosa</name>
    <name type="common">Cave loach</name>
    <dbReference type="NCBI Taxonomy" id="992332"/>
    <lineage>
        <taxon>Eukaryota</taxon>
        <taxon>Metazoa</taxon>
        <taxon>Chordata</taxon>
        <taxon>Craniata</taxon>
        <taxon>Vertebrata</taxon>
        <taxon>Euteleostomi</taxon>
        <taxon>Actinopterygii</taxon>
        <taxon>Neopterygii</taxon>
        <taxon>Teleostei</taxon>
        <taxon>Ostariophysi</taxon>
        <taxon>Cypriniformes</taxon>
        <taxon>Nemacheilidae</taxon>
        <taxon>Triplophysa</taxon>
    </lineage>
</organism>
<dbReference type="InterPro" id="IPR012677">
    <property type="entry name" value="Nucleotide-bd_a/b_plait_sf"/>
</dbReference>
<dbReference type="Gene3D" id="3.30.70.330">
    <property type="match status" value="2"/>
</dbReference>
<reference evidence="5" key="1">
    <citation type="submission" date="2021-02" db="EMBL/GenBank/DDBJ databases">
        <title>Comparative genomics reveals that relaxation of natural selection precedes convergent phenotypic evolution of cavefish.</title>
        <authorList>
            <person name="Peng Z."/>
        </authorList>
    </citation>
    <scope>NUCLEOTIDE SEQUENCE</scope>
    <source>
        <tissue evidence="5">Muscle</tissue>
    </source>
</reference>
<keyword evidence="5" id="KW-0687">Ribonucleoprotein</keyword>
<dbReference type="InterPro" id="IPR000504">
    <property type="entry name" value="RRM_dom"/>
</dbReference>
<feature type="domain" description="RRM" evidence="4">
    <location>
        <begin position="102"/>
        <end position="181"/>
    </location>
</feature>
<dbReference type="EMBL" id="JAFHDT010000021">
    <property type="protein sequence ID" value="KAI7794424.1"/>
    <property type="molecule type" value="Genomic_DNA"/>
</dbReference>
<feature type="compositionally biased region" description="Gly residues" evidence="3">
    <location>
        <begin position="355"/>
        <end position="397"/>
    </location>
</feature>
<gene>
    <name evidence="5" type="ORF">IRJ41_015209</name>
</gene>